<organism evidence="3 4">
    <name type="scientific">Streptococcus suis</name>
    <dbReference type="NCBI Taxonomy" id="1307"/>
    <lineage>
        <taxon>Bacteria</taxon>
        <taxon>Bacillati</taxon>
        <taxon>Bacillota</taxon>
        <taxon>Bacilli</taxon>
        <taxon>Lactobacillales</taxon>
        <taxon>Streptococcaceae</taxon>
        <taxon>Streptococcus</taxon>
    </lineage>
</organism>
<evidence type="ECO:0000259" key="2">
    <source>
        <dbReference type="Pfam" id="PF13349"/>
    </source>
</evidence>
<feature type="domain" description="DUF4097" evidence="2">
    <location>
        <begin position="131"/>
        <end position="285"/>
    </location>
</feature>
<evidence type="ECO:0000313" key="3">
    <source>
        <dbReference type="EMBL" id="RRR51930.1"/>
    </source>
</evidence>
<dbReference type="Proteomes" id="UP000274117">
    <property type="component" value="Unassembled WGS sequence"/>
</dbReference>
<sequence length="286" mass="31650">MKQLKSSTRYTLITLATGLLLSLLGLLLGGWHEIGNHLENSYQVQQVEFDNLQKINSSTNLTISTSDVEKPTLYFQVSKKHGSPIVYELINGSLTIEDNNDQGFRYDGFLEGIKMLQENQTQTQTYTTPTLLLPAGSHLDELTGGLFDGNANLEDMTVDKLDISINNGNFLAKKTTIHSANIVVWNGDIDLQEVKLEDVEDSSSDQLNHLTVENGNIRATGLQVIGNYDVLAYDGDIDLTIHKESLKDLAIEELSADEDSEQTTHGNPNAKNKLTLHSQNGDIYVQ</sequence>
<gene>
    <name evidence="3" type="ORF">EI998_07890</name>
</gene>
<protein>
    <recommendedName>
        <fullName evidence="2">DUF4097 domain-containing protein</fullName>
    </recommendedName>
</protein>
<feature type="region of interest" description="Disordered" evidence="1">
    <location>
        <begin position="257"/>
        <end position="286"/>
    </location>
</feature>
<comment type="caution">
    <text evidence="3">The sequence shown here is derived from an EMBL/GenBank/DDBJ whole genome shotgun (WGS) entry which is preliminary data.</text>
</comment>
<evidence type="ECO:0000256" key="1">
    <source>
        <dbReference type="SAM" id="MobiDB-lite"/>
    </source>
</evidence>
<reference evidence="3 4" key="1">
    <citation type="submission" date="2018-11" db="EMBL/GenBank/DDBJ databases">
        <authorList>
            <person name="Stevens M.J."/>
            <person name="Cernela N."/>
            <person name="Spoerry Serrano N."/>
            <person name="Schmitt S."/>
            <person name="Schrenzel J."/>
            <person name="Stephan R."/>
        </authorList>
    </citation>
    <scope>NUCLEOTIDE SEQUENCE [LARGE SCALE GENOMIC DNA]</scope>
    <source>
        <strain evidence="3 4">PP422</strain>
    </source>
</reference>
<reference evidence="3 4" key="2">
    <citation type="submission" date="2018-12" db="EMBL/GenBank/DDBJ databases">
        <title>Whole-genome sequences of fifteen clinical Streptococcus suis strains isolated from pigs between 2006 and 2018.</title>
        <authorList>
            <person name="Stevens M.J.A."/>
            <person name="Cernela N."/>
            <person name="Spoerry Serrano N."/>
            <person name="Schmitt S."/>
            <person name="Schrenzel J."/>
            <person name="Stephan R."/>
        </authorList>
    </citation>
    <scope>NUCLEOTIDE SEQUENCE [LARGE SCALE GENOMIC DNA]</scope>
    <source>
        <strain evidence="3 4">PP422</strain>
    </source>
</reference>
<dbReference type="EMBL" id="RSDO01000013">
    <property type="protein sequence ID" value="RRR51930.1"/>
    <property type="molecule type" value="Genomic_DNA"/>
</dbReference>
<dbReference type="AlphaFoldDB" id="A0A426TCH3"/>
<accession>A0A426TCH3</accession>
<dbReference type="InterPro" id="IPR025164">
    <property type="entry name" value="Toastrack_DUF4097"/>
</dbReference>
<evidence type="ECO:0000313" key="4">
    <source>
        <dbReference type="Proteomes" id="UP000274117"/>
    </source>
</evidence>
<feature type="compositionally biased region" description="Polar residues" evidence="1">
    <location>
        <begin position="263"/>
        <end position="286"/>
    </location>
</feature>
<name>A0A426TCH3_STRSU</name>
<dbReference type="Pfam" id="PF13349">
    <property type="entry name" value="DUF4097"/>
    <property type="match status" value="1"/>
</dbReference>
<proteinExistence type="predicted"/>